<comment type="caution">
    <text evidence="1">The sequence shown here is derived from an EMBL/GenBank/DDBJ whole genome shotgun (WGS) entry which is preliminary data.</text>
</comment>
<dbReference type="EMBL" id="JACSDY010000003">
    <property type="protein sequence ID" value="KAF7431297.1"/>
    <property type="molecule type" value="Genomic_DNA"/>
</dbReference>
<dbReference type="AlphaFoldDB" id="A0A834UCS2"/>
<dbReference type="Proteomes" id="UP000600918">
    <property type="component" value="Unassembled WGS sequence"/>
</dbReference>
<name>A0A834UCS2_VESPE</name>
<evidence type="ECO:0000313" key="1">
    <source>
        <dbReference type="EMBL" id="KAF7431297.1"/>
    </source>
</evidence>
<reference evidence="1" key="1">
    <citation type="journal article" date="2020" name="G3 (Bethesda)">
        <title>High-Quality Assemblies for Three Invasive Social Wasps from the &lt;i&gt;Vespula&lt;/i&gt; Genus.</title>
        <authorList>
            <person name="Harrop T.W.R."/>
            <person name="Guhlin J."/>
            <person name="McLaughlin G.M."/>
            <person name="Permina E."/>
            <person name="Stockwell P."/>
            <person name="Gilligan J."/>
            <person name="Le Lec M.F."/>
            <person name="Gruber M.A.M."/>
            <person name="Quinn O."/>
            <person name="Lovegrove M."/>
            <person name="Duncan E.J."/>
            <person name="Remnant E.J."/>
            <person name="Van Eeckhoven J."/>
            <person name="Graham B."/>
            <person name="Knapp R.A."/>
            <person name="Langford K.W."/>
            <person name="Kronenberg Z."/>
            <person name="Press M.O."/>
            <person name="Eacker S.M."/>
            <person name="Wilson-Rankin E.E."/>
            <person name="Purcell J."/>
            <person name="Lester P.J."/>
            <person name="Dearden P.K."/>
        </authorList>
    </citation>
    <scope>NUCLEOTIDE SEQUENCE</scope>
    <source>
        <strain evidence="1">Volc-1</strain>
    </source>
</reference>
<protein>
    <submittedName>
        <fullName evidence="1">Uncharacterized protein</fullName>
    </submittedName>
</protein>
<proteinExistence type="predicted"/>
<organism evidence="1 2">
    <name type="scientific">Vespula pensylvanica</name>
    <name type="common">Western yellow jacket</name>
    <name type="synonym">Wasp</name>
    <dbReference type="NCBI Taxonomy" id="30213"/>
    <lineage>
        <taxon>Eukaryota</taxon>
        <taxon>Metazoa</taxon>
        <taxon>Ecdysozoa</taxon>
        <taxon>Arthropoda</taxon>
        <taxon>Hexapoda</taxon>
        <taxon>Insecta</taxon>
        <taxon>Pterygota</taxon>
        <taxon>Neoptera</taxon>
        <taxon>Endopterygota</taxon>
        <taxon>Hymenoptera</taxon>
        <taxon>Apocrita</taxon>
        <taxon>Aculeata</taxon>
        <taxon>Vespoidea</taxon>
        <taxon>Vespidae</taxon>
        <taxon>Vespinae</taxon>
        <taxon>Vespula</taxon>
    </lineage>
</organism>
<sequence>MQDALERNEIFCLSRRKSIIRVNTESVYAKQRTWYKYWLWTVLSFETLQDTTRAVKPHRDLNSEIVTAHLVSALSVICTKAFLQSKFSRGQRGEFLILEFGKRLQEPSFDYTDSRFYKKEDDMKYGRKVEG</sequence>
<gene>
    <name evidence="1" type="ORF">H0235_004221</name>
</gene>
<keyword evidence="2" id="KW-1185">Reference proteome</keyword>
<evidence type="ECO:0000313" key="2">
    <source>
        <dbReference type="Proteomes" id="UP000600918"/>
    </source>
</evidence>
<accession>A0A834UCS2</accession>